<protein>
    <submittedName>
        <fullName evidence="3">DNRLRE domain-containing protein</fullName>
    </submittedName>
</protein>
<evidence type="ECO:0000259" key="2">
    <source>
        <dbReference type="PROSITE" id="PS50853"/>
    </source>
</evidence>
<evidence type="ECO:0000313" key="4">
    <source>
        <dbReference type="Proteomes" id="UP001596305"/>
    </source>
</evidence>
<reference evidence="4" key="1">
    <citation type="journal article" date="2019" name="Int. J. Syst. Evol. Microbiol.">
        <title>The Global Catalogue of Microorganisms (GCM) 10K type strain sequencing project: providing services to taxonomists for standard genome sequencing and annotation.</title>
        <authorList>
            <consortium name="The Broad Institute Genomics Platform"/>
            <consortium name="The Broad Institute Genome Sequencing Center for Infectious Disease"/>
            <person name="Wu L."/>
            <person name="Ma J."/>
        </authorList>
    </citation>
    <scope>NUCLEOTIDE SEQUENCE [LARGE SCALE GENOMIC DNA]</scope>
    <source>
        <strain evidence="4">CCUG 47105</strain>
    </source>
</reference>
<dbReference type="Pfam" id="PF07591">
    <property type="entry name" value="PT-HINT"/>
    <property type="match status" value="1"/>
</dbReference>
<dbReference type="PROSITE" id="PS50853">
    <property type="entry name" value="FN3"/>
    <property type="match status" value="1"/>
</dbReference>
<sequence length="2610" mass="274048">MAVAILVSFSGVPGAWRAGVATVAATVALAVGTVGLTAIPAQAADVPAAPAAPAATAPEPERTSDGYLWAPDAVSARAIARLEDEPVEVVGERTELSSTFVLPNGLTVLGAGSGPVWVRSGGDGTSDKDWSAVDLTLHAGADGIVRPVAHVGDLQFSGGGGVGGADVLATVTDAETGVATSLALAGVVQEPKLEGRQAIYESVAPGVDLILEATGTGYEQFYVANDEASAQRAIDLPLEVRAEGGSLRETESGGLEILSDAGEVVASSGTPLVWDAASDSGRINPVIDRPEDQKGTAPRLSPMPSIDVLMGKAKREVTSPLPDEAQSRVAEPTIDPLERAVVLDESVALIDRSTAEVTFDGVQELLDAPEVTYPVVIDPDINLRTGFDTYVQTNSSVDQSGSTEIRLGSYNGGAVVARSFIDFSTPDLPGRDVVSAYMELLNFHPYSCQARPWQVYHMGTAVGPGTRWGSQPAWNSYQTTSWDTAGFSSACGPGWVHADVTGAMAWTANQGYGGITLGLRAENEGDSYGWKRFYSSNNGSYVPSVWVTYNSIPNVPTNLKVSPGPGTSGSWTATTEPTLSATITDPDTPVVHGKFELSKPDGTMWAADVNYLANGSVASIKVPPGVLSEGQSYAFRVRGSDDRREGPRSDWHWFGVDTVAPGAPVVASTDYPADNKWHKDANVAGTFALSMKSADPTVTEYRWELDKAPTGENKVAVVNGAAATVNVTPTTVGKHTLQVQAVDRAGNVSGQITKYNFFVGKAGILTPEDGARVVRRARIEVGWNAGPLDTPYTHVKYEWRRGPDAGDGVAIDPGALTASTGDPLAFASGWAPLPAAGKYVNWDAMTSAGFDGGPVQVRAILAKSGTGANPAQTQWVTMTIDKDADGAAADTIGPGSVNLLTGDYSLSVTDAEEFGLSMVRTTSSRDTDSGYQLQTERLTKTQMEATTMDGVTSDTATVTIDTGRFHSGTTSFRVMPTAATFDTAASIAGDIGGMRLGFAPGGTYRVSAWVYVPASSGLTPESARGYSLAFFSRSGSGPYSEPGAINQLTPKPTKVDTWQQVSVDITVPGDATEAFLRMYNGNTGGSGKAVYFDDLSVRQIWAPFGKEWATGTVDGYAGTAYTKIATPYDDVAAVHLTGGGEVWFTTGNGSQWFPEPGAEDLKLEKVSANEWKLTEIDGTVTLFTRPGASGDFPVLTSAPPAAAGQSRHVYTPVNGVQRLTRIIAPIEPGVDGWQNLTTGNLQACTSATPARGCEVMDLDYASSTTATASAPGNFAGQVMSASVWTWNGTAVVKIPIAAYKYNAKGQLVEARDPRIEAAGAPALVTRYAYDAAGRLTTVTAPGEEPYTFGYGPGGASRTGSGDLIDAGPGRLLTVKRASLTPGTKDQLGPDNTTTVVYNVPLTRAKGGPYDLNAAALATWAQSDGPTDATAIFGPQDVPAVTTATETAPGKDGYKPATVHYLNSSGREVNTASPAGKDAPIEGFIDTAEYDRFGNTVRTLDATNRLLALRKLPNAATMLTDWGLDNKTGLELSVLLDSRSTYSPDGLDVLTETGPVQRLAVANDPNDVRLLRPRTLNVYDEGNPEGAAAHLLTRSTSAGIDPFTAGADPLADPLIDPIITTNEYTPVDGKPALDPTSGWVHKQATKITVDAGQPMALSSVVLYDARGRAIESRKPGSTGTDAATVKSVFYSAGTEASDARCQNKPEWAGQPCLTFAGGPVTGHDPARMSSDLTVKRTEAYNGFGSPTVISESVGAGVSLVTRTTTTTYDAADRVTGVQIAGGSAAAGATIAKTTTTYDGPTGDIVKNASVNASGAETASVVKEYDRLGRLIKYTDANGGWTKSEYDRYGQPTKVTDSIGTTRSYEYDRAADPRGYVTKLADSVAGTIIPTWGADGQLESQTLPGGVTLTMTYDTARVPVARSYTRTSDGTVIAADSVVENHRGQWIRHTTPANVRDYSYDRLGRLTSVNDKSGATNQCTSRTYGFDNHTNRTSFTTATSAAAAACPGTTGATTVTSTYDTADRLVSTSEPGGNTWAYDQLGRITSMPTENGTKTASTSYFVNDLVATQEVPGTKRTQWGLDPLMRFDTQDTFEWVNNAWANSTETINHYDGDGDEPSWIVNDATLPDNLTRYVEGMDGALAVQTGKSGERVLQLVDLHGDITATLPIADGATTATFTELRFTSFDEFGIPQPMTSGATSNAPPARYGWLGAAQRNADTPAGVILMGVRLYHPATGRFLSVDPVAGGSANNYDYCNADPVNCTDLGGTFTWKGLVKGIAKVGEVASWIPGPIGAAAGGISAVAYAASGNKGKALEMAVSAAAQMVGAGAGVRAGFKVASVAAKAGQKARSATKTARSAIAKPRKPPQCSFVAGTLVLMAGGVQLPIEMIEAGDVILSRDPITGVSSEETVIAPIDDTGTKRLVAILVQGASDPVIATDNHPYWVEGRGWTEALDLSVGDLLLDSEGGDWAIESVEDLGKFDDQQVFNLHVSGPHTFFVSARAGEPEQLVHNTACPTGLKDASAGLRKLYANGDVSKRNLISVRTILREDGFKSGLARNKKGYLFTNGKETVRIMRRNGQWDLRVNNRHGAELDRHGNVGSRSTSHGIRMFSR</sequence>
<dbReference type="NCBIfam" id="NF033679">
    <property type="entry name" value="DNRLRE_dom"/>
    <property type="match status" value="1"/>
</dbReference>
<accession>A0ABW1X3T2</accession>
<dbReference type="InterPro" id="IPR036844">
    <property type="entry name" value="Hint_dom_sf"/>
</dbReference>
<evidence type="ECO:0000256" key="1">
    <source>
        <dbReference type="SAM" id="MobiDB-lite"/>
    </source>
</evidence>
<dbReference type="RefSeq" id="WP_204809753.1">
    <property type="nucleotide sequence ID" value="NZ_BAAAIY010000004.1"/>
</dbReference>
<dbReference type="Proteomes" id="UP001596305">
    <property type="component" value="Unassembled WGS sequence"/>
</dbReference>
<dbReference type="InterPro" id="IPR050708">
    <property type="entry name" value="T6SS_VgrG/RHS"/>
</dbReference>
<dbReference type="EMBL" id="JBHSTM010000001">
    <property type="protein sequence ID" value="MFC6423282.1"/>
    <property type="molecule type" value="Genomic_DNA"/>
</dbReference>
<dbReference type="Gene3D" id="2.170.16.10">
    <property type="entry name" value="Hedgehog/Intein (Hint) domain"/>
    <property type="match status" value="1"/>
</dbReference>
<dbReference type="Gene3D" id="2.180.10.10">
    <property type="entry name" value="RHS repeat-associated core"/>
    <property type="match status" value="2"/>
</dbReference>
<dbReference type="InterPro" id="IPR031325">
    <property type="entry name" value="RHS_repeat"/>
</dbReference>
<gene>
    <name evidence="3" type="ORF">ACFP71_00485</name>
</gene>
<evidence type="ECO:0000313" key="3">
    <source>
        <dbReference type="EMBL" id="MFC6423282.1"/>
    </source>
</evidence>
<dbReference type="Pfam" id="PF05593">
    <property type="entry name" value="RHS_repeat"/>
    <property type="match status" value="1"/>
</dbReference>
<dbReference type="NCBIfam" id="TIGR01643">
    <property type="entry name" value="YD_repeat_2x"/>
    <property type="match status" value="2"/>
</dbReference>
<dbReference type="InterPro" id="IPR006530">
    <property type="entry name" value="YD"/>
</dbReference>
<proteinExistence type="predicted"/>
<dbReference type="CDD" id="cd00081">
    <property type="entry name" value="Hint"/>
    <property type="match status" value="1"/>
</dbReference>
<dbReference type="PANTHER" id="PTHR32305">
    <property type="match status" value="1"/>
</dbReference>
<dbReference type="PANTHER" id="PTHR32305:SF15">
    <property type="entry name" value="PROTEIN RHSA-RELATED"/>
    <property type="match status" value="1"/>
</dbReference>
<keyword evidence="4" id="KW-1185">Reference proteome</keyword>
<dbReference type="SUPFAM" id="SSF51294">
    <property type="entry name" value="Hedgehog/intein (Hint) domain"/>
    <property type="match status" value="1"/>
</dbReference>
<feature type="domain" description="Fibronectin type-III" evidence="2">
    <location>
        <begin position="555"/>
        <end position="661"/>
    </location>
</feature>
<dbReference type="InterPro" id="IPR022385">
    <property type="entry name" value="Rhs_assc_core"/>
</dbReference>
<feature type="region of interest" description="Disordered" evidence="1">
    <location>
        <begin position="283"/>
        <end position="304"/>
    </location>
</feature>
<organism evidence="3 4">
    <name type="scientific">Oerskovia paurometabola</name>
    <dbReference type="NCBI Taxonomy" id="162170"/>
    <lineage>
        <taxon>Bacteria</taxon>
        <taxon>Bacillati</taxon>
        <taxon>Actinomycetota</taxon>
        <taxon>Actinomycetes</taxon>
        <taxon>Micrococcales</taxon>
        <taxon>Cellulomonadaceae</taxon>
        <taxon>Oerskovia</taxon>
    </lineage>
</organism>
<feature type="region of interest" description="Disordered" evidence="1">
    <location>
        <begin position="2589"/>
        <end position="2610"/>
    </location>
</feature>
<dbReference type="SUPFAM" id="SSF49785">
    <property type="entry name" value="Galactose-binding domain-like"/>
    <property type="match status" value="1"/>
</dbReference>
<dbReference type="NCBIfam" id="TIGR03696">
    <property type="entry name" value="Rhs_assc_core"/>
    <property type="match status" value="1"/>
</dbReference>
<dbReference type="InterPro" id="IPR003961">
    <property type="entry name" value="FN3_dom"/>
</dbReference>
<name>A0ABW1X3T2_9CELL</name>
<comment type="caution">
    <text evidence="3">The sequence shown here is derived from an EMBL/GenBank/DDBJ whole genome shotgun (WGS) entry which is preliminary data.</text>
</comment>
<dbReference type="InterPro" id="IPR008979">
    <property type="entry name" value="Galactose-bd-like_sf"/>
</dbReference>